<evidence type="ECO:0000313" key="1">
    <source>
        <dbReference type="EMBL" id="CDW23849.1"/>
    </source>
</evidence>
<sequence>AGLSCYNCINDHLFQRIVVQSLSQQSTFLILQFDNVFILLKSFKPIEDLPHLSEVHAAKSHFLKRITFP</sequence>
<organism evidence="1">
    <name type="scientific">Lepeophtheirus salmonis</name>
    <name type="common">Salmon louse</name>
    <name type="synonym">Caligus salmonis</name>
    <dbReference type="NCBI Taxonomy" id="72036"/>
    <lineage>
        <taxon>Eukaryota</taxon>
        <taxon>Metazoa</taxon>
        <taxon>Ecdysozoa</taxon>
        <taxon>Arthropoda</taxon>
        <taxon>Crustacea</taxon>
        <taxon>Multicrustacea</taxon>
        <taxon>Hexanauplia</taxon>
        <taxon>Copepoda</taxon>
        <taxon>Siphonostomatoida</taxon>
        <taxon>Caligidae</taxon>
        <taxon>Lepeophtheirus</taxon>
    </lineage>
</organism>
<feature type="non-terminal residue" evidence="1">
    <location>
        <position position="1"/>
    </location>
</feature>
<proteinExistence type="predicted"/>
<dbReference type="EMBL" id="HACA01006488">
    <property type="protein sequence ID" value="CDW23849.1"/>
    <property type="molecule type" value="Transcribed_RNA"/>
</dbReference>
<name>A0A0K2TCU2_LEPSM</name>
<reference evidence="1" key="1">
    <citation type="submission" date="2014-05" db="EMBL/GenBank/DDBJ databases">
        <authorList>
            <person name="Chronopoulou M."/>
        </authorList>
    </citation>
    <scope>NUCLEOTIDE SEQUENCE</scope>
    <source>
        <tissue evidence="1">Whole organism</tissue>
    </source>
</reference>
<protein>
    <submittedName>
        <fullName evidence="1">Uncharacterized protein</fullName>
    </submittedName>
</protein>
<dbReference type="AlphaFoldDB" id="A0A0K2TCU2"/>
<accession>A0A0K2TCU2</accession>